<evidence type="ECO:0000313" key="3">
    <source>
        <dbReference type="Proteomes" id="UP001341281"/>
    </source>
</evidence>
<proteinExistence type="predicted"/>
<evidence type="ECO:0000313" key="2">
    <source>
        <dbReference type="EMBL" id="WVZ50273.1"/>
    </source>
</evidence>
<dbReference type="Gene3D" id="3.30.70.100">
    <property type="match status" value="1"/>
</dbReference>
<evidence type="ECO:0000256" key="1">
    <source>
        <dbReference type="SAM" id="MobiDB-lite"/>
    </source>
</evidence>
<organism evidence="2 3">
    <name type="scientific">Paspalum notatum var. saurae</name>
    <dbReference type="NCBI Taxonomy" id="547442"/>
    <lineage>
        <taxon>Eukaryota</taxon>
        <taxon>Viridiplantae</taxon>
        <taxon>Streptophyta</taxon>
        <taxon>Embryophyta</taxon>
        <taxon>Tracheophyta</taxon>
        <taxon>Spermatophyta</taxon>
        <taxon>Magnoliopsida</taxon>
        <taxon>Liliopsida</taxon>
        <taxon>Poales</taxon>
        <taxon>Poaceae</taxon>
        <taxon>PACMAD clade</taxon>
        <taxon>Panicoideae</taxon>
        <taxon>Andropogonodae</taxon>
        <taxon>Paspaleae</taxon>
        <taxon>Paspalinae</taxon>
        <taxon>Paspalum</taxon>
    </lineage>
</organism>
<dbReference type="GO" id="GO:1900150">
    <property type="term" value="P:regulation of defense response to fungus"/>
    <property type="evidence" value="ECO:0007669"/>
    <property type="project" value="InterPro"/>
</dbReference>
<dbReference type="InterPro" id="IPR044169">
    <property type="entry name" value="PI21"/>
</dbReference>
<accession>A0AAQ3SD04</accession>
<feature type="region of interest" description="Disordered" evidence="1">
    <location>
        <begin position="76"/>
        <end position="135"/>
    </location>
</feature>
<dbReference type="AlphaFoldDB" id="A0AAQ3SD04"/>
<dbReference type="PANTHER" id="PTHR47488:SF7">
    <property type="entry name" value="HEAVY METAL TRANSPORT_DETOXIFICATION SUPERFAMILY PROTEIN"/>
    <property type="match status" value="1"/>
</dbReference>
<name>A0AAQ3SD04_PASNO</name>
<feature type="compositionally biased region" description="Pro residues" evidence="1">
    <location>
        <begin position="102"/>
        <end position="135"/>
    </location>
</feature>
<evidence type="ECO:0008006" key="4">
    <source>
        <dbReference type="Google" id="ProtNLM"/>
    </source>
</evidence>
<keyword evidence="3" id="KW-1185">Reference proteome</keyword>
<gene>
    <name evidence="2" type="ORF">U9M48_001545</name>
</gene>
<dbReference type="EMBL" id="CP144745">
    <property type="protein sequence ID" value="WVZ50273.1"/>
    <property type="molecule type" value="Genomic_DNA"/>
</dbReference>
<reference evidence="2 3" key="1">
    <citation type="submission" date="2024-02" db="EMBL/GenBank/DDBJ databases">
        <title>High-quality chromosome-scale genome assembly of Pensacola bahiagrass (Paspalum notatum Flugge var. saurae).</title>
        <authorList>
            <person name="Vega J.M."/>
            <person name="Podio M."/>
            <person name="Orjuela J."/>
            <person name="Siena L.A."/>
            <person name="Pessino S.C."/>
            <person name="Combes M.C."/>
            <person name="Mariac C."/>
            <person name="Albertini E."/>
            <person name="Pupilli F."/>
            <person name="Ortiz J.P.A."/>
            <person name="Leblanc O."/>
        </authorList>
    </citation>
    <scope>NUCLEOTIDE SEQUENCE [LARGE SCALE GENOMIC DNA]</scope>
    <source>
        <strain evidence="2">R1</strain>
        <tissue evidence="2">Leaf</tissue>
    </source>
</reference>
<dbReference type="PANTHER" id="PTHR47488">
    <property type="entry name" value="HEAVY METAL TRANSPORT/DETOXIFICATION SUPERFAMILY PROTEIN"/>
    <property type="match status" value="1"/>
</dbReference>
<sequence length="224" mass="24170">MAEKISMIIILVDLDCYKCYNKMRKILCQLQNQERIRTISFDDKSKTITIVGPFDPLRLACKIRCKGGKVVKDIHIVDAPPEGPPPSPPAKNGKHKNKDKPPTPTPTPEPPPPMDMPNPMPVTLPPPKESPPPTCRPVKRPVEYVIPTVEIPSCPAPPVGPCGCPCCAPCYQGCYDGCRCCCCGRVSSYGSVRPLLPAAGACGYGYRGCRTFSDGDPSAACSVM</sequence>
<protein>
    <recommendedName>
        <fullName evidence="4">HMA domain-containing protein</fullName>
    </recommendedName>
</protein>
<dbReference type="Proteomes" id="UP001341281">
    <property type="component" value="Chromosome 01"/>
</dbReference>